<keyword evidence="2" id="KW-0732">Signal</keyword>
<feature type="compositionally biased region" description="Basic and acidic residues" evidence="1">
    <location>
        <begin position="177"/>
        <end position="193"/>
    </location>
</feature>
<organism evidence="3 4">
    <name type="scientific">Nocardiopsis alba</name>
    <dbReference type="NCBI Taxonomy" id="53437"/>
    <lineage>
        <taxon>Bacteria</taxon>
        <taxon>Bacillati</taxon>
        <taxon>Actinomycetota</taxon>
        <taxon>Actinomycetes</taxon>
        <taxon>Streptosporangiales</taxon>
        <taxon>Nocardiopsidaceae</taxon>
        <taxon>Nocardiopsis</taxon>
    </lineage>
</organism>
<dbReference type="Pfam" id="PF04314">
    <property type="entry name" value="PCuAC"/>
    <property type="match status" value="1"/>
</dbReference>
<evidence type="ECO:0000256" key="1">
    <source>
        <dbReference type="SAM" id="MobiDB-lite"/>
    </source>
</evidence>
<dbReference type="Proteomes" id="UP000467124">
    <property type="component" value="Unassembled WGS sequence"/>
</dbReference>
<gene>
    <name evidence="3" type="ORF">GTW20_22505</name>
</gene>
<name>A0A7K2IYB5_9ACTN</name>
<feature type="region of interest" description="Disordered" evidence="1">
    <location>
        <begin position="156"/>
        <end position="193"/>
    </location>
</feature>
<dbReference type="EMBL" id="WWHY01000001">
    <property type="protein sequence ID" value="MYR34952.1"/>
    <property type="molecule type" value="Genomic_DNA"/>
</dbReference>
<dbReference type="RefSeq" id="WP_161111796.1">
    <property type="nucleotide sequence ID" value="NZ_JBHYPC010000005.1"/>
</dbReference>
<dbReference type="InterPro" id="IPR007410">
    <property type="entry name" value="LpqE-like"/>
</dbReference>
<accession>A0A7K2IYB5</accession>
<dbReference type="PANTHER" id="PTHR36302">
    <property type="entry name" value="BLR7088 PROTEIN"/>
    <property type="match status" value="1"/>
</dbReference>
<evidence type="ECO:0000313" key="3">
    <source>
        <dbReference type="EMBL" id="MYR34952.1"/>
    </source>
</evidence>
<comment type="caution">
    <text evidence="3">The sequence shown here is derived from an EMBL/GenBank/DDBJ whole genome shotgun (WGS) entry which is preliminary data.</text>
</comment>
<evidence type="ECO:0000313" key="4">
    <source>
        <dbReference type="Proteomes" id="UP000467124"/>
    </source>
</evidence>
<dbReference type="SUPFAM" id="SSF110087">
    <property type="entry name" value="DR1885-like metal-binding protein"/>
    <property type="match status" value="1"/>
</dbReference>
<dbReference type="AlphaFoldDB" id="A0A7K2IYB5"/>
<dbReference type="Gene3D" id="2.60.40.1890">
    <property type="entry name" value="PCu(A)C copper chaperone"/>
    <property type="match status" value="1"/>
</dbReference>
<proteinExistence type="predicted"/>
<protein>
    <submittedName>
        <fullName evidence="3">Copper chaperone PCu(A)C</fullName>
    </submittedName>
</protein>
<reference evidence="3 4" key="1">
    <citation type="journal article" date="2019" name="Nat. Commun.">
        <title>The antimicrobial potential of Streptomyces from insect microbiomes.</title>
        <authorList>
            <person name="Chevrette M.G."/>
            <person name="Carlson C.M."/>
            <person name="Ortega H.E."/>
            <person name="Thomas C."/>
            <person name="Ananiev G.E."/>
            <person name="Barns K.J."/>
            <person name="Book A.J."/>
            <person name="Cagnazzo J."/>
            <person name="Carlos C."/>
            <person name="Flanigan W."/>
            <person name="Grubbs K.J."/>
            <person name="Horn H.A."/>
            <person name="Hoffmann F.M."/>
            <person name="Klassen J.L."/>
            <person name="Knack J.J."/>
            <person name="Lewin G.R."/>
            <person name="McDonald B.R."/>
            <person name="Muller L."/>
            <person name="Melo W.G.P."/>
            <person name="Pinto-Tomas A.A."/>
            <person name="Schmitz A."/>
            <person name="Wendt-Pienkowski E."/>
            <person name="Wildman S."/>
            <person name="Zhao M."/>
            <person name="Zhang F."/>
            <person name="Bugni T.S."/>
            <person name="Andes D.R."/>
            <person name="Pupo M.T."/>
            <person name="Currie C.R."/>
        </authorList>
    </citation>
    <scope>NUCLEOTIDE SEQUENCE [LARGE SCALE GENOMIC DNA]</scope>
    <source>
        <strain evidence="3 4">SID5840</strain>
    </source>
</reference>
<feature type="chain" id="PRO_5038668413" evidence="2">
    <location>
        <begin position="20"/>
        <end position="193"/>
    </location>
</feature>
<evidence type="ECO:0000256" key="2">
    <source>
        <dbReference type="SAM" id="SignalP"/>
    </source>
</evidence>
<feature type="signal peptide" evidence="2">
    <location>
        <begin position="1"/>
        <end position="19"/>
    </location>
</feature>
<dbReference type="PANTHER" id="PTHR36302:SF1">
    <property type="entry name" value="COPPER CHAPERONE PCU(A)C"/>
    <property type="match status" value="1"/>
</dbReference>
<dbReference type="InterPro" id="IPR036182">
    <property type="entry name" value="PCuAC_sf"/>
</dbReference>
<sequence>MTMTALTTRSLLAPTALSAALLLGACASPAPTEEEAAVQEGSALQAESVSITDPWIKAASADDGMTAAFGVLINEGEEDAVIVAATAEEISAMVELHEVVDGDDGNTLMREKDGGFSVSAGSEHELSPGADHIMIMDLTRDLEPGAEVAVTLEFEDGSTQEFTAPVKDFEGANENYDGDHEGHGDSDEDHGGH</sequence>
<dbReference type="InterPro" id="IPR058248">
    <property type="entry name" value="Lxx211020-like"/>
</dbReference>